<dbReference type="FunFam" id="1.10.340.30:FF:000004">
    <property type="entry name" value="DNA-3-methyladenine glycosylase II"/>
    <property type="match status" value="1"/>
</dbReference>
<dbReference type="Pfam" id="PF00730">
    <property type="entry name" value="HhH-GPD"/>
    <property type="match status" value="1"/>
</dbReference>
<evidence type="ECO:0000256" key="3">
    <source>
        <dbReference type="ARBA" id="ARBA00012000"/>
    </source>
</evidence>
<evidence type="ECO:0000256" key="1">
    <source>
        <dbReference type="ARBA" id="ARBA00000086"/>
    </source>
</evidence>
<gene>
    <name evidence="7" type="ORF">A2419_01785</name>
</gene>
<dbReference type="GO" id="GO:0006307">
    <property type="term" value="P:DNA alkylation repair"/>
    <property type="evidence" value="ECO:0007669"/>
    <property type="project" value="TreeGrafter"/>
</dbReference>
<comment type="catalytic activity">
    <reaction evidence="1">
        <text>Hydrolysis of alkylated DNA, releasing 3-methyladenine, 3-methylguanine, 7-methylguanine and 7-methyladenine.</text>
        <dbReference type="EC" id="3.2.2.21"/>
    </reaction>
</comment>
<dbReference type="GO" id="GO:0008725">
    <property type="term" value="F:DNA-3-methyladenine glycosylase activity"/>
    <property type="evidence" value="ECO:0007669"/>
    <property type="project" value="TreeGrafter"/>
</dbReference>
<dbReference type="InterPro" id="IPR003265">
    <property type="entry name" value="HhH-GPD_domain"/>
</dbReference>
<dbReference type="EC" id="3.2.2.21" evidence="3"/>
<keyword evidence="4" id="KW-0227">DNA damage</keyword>
<sequence>MAHEESLKVLKKDKRFAGLIKKHGAPVLNERGNPFQSLVRSIIYQQVTGKAAATILARFEALFAGPAKKSGVNKKFPTPEEVLAMPLQKMRDAGLSSQKSSYIKDLAEKFVDGTVQHKKFKKMTNEEVIVHVTAVKGIGVWTAHMFLMFTLGRLDVLPTGDLGIQKGFQVLYGLKKLPTHEQMEKLAKEWRPHASVASWYLWRVADEAKPQKKITKKKKLSK</sequence>
<reference evidence="7 8" key="1">
    <citation type="journal article" date="2016" name="Nat. Commun.">
        <title>Thousands of microbial genomes shed light on interconnected biogeochemical processes in an aquifer system.</title>
        <authorList>
            <person name="Anantharaman K."/>
            <person name="Brown C.T."/>
            <person name="Hug L.A."/>
            <person name="Sharon I."/>
            <person name="Castelle C.J."/>
            <person name="Probst A.J."/>
            <person name="Thomas B.C."/>
            <person name="Singh A."/>
            <person name="Wilkins M.J."/>
            <person name="Karaoz U."/>
            <person name="Brodie E.L."/>
            <person name="Williams K.H."/>
            <person name="Hubbard S.S."/>
            <person name="Banfield J.F."/>
        </authorList>
    </citation>
    <scope>NUCLEOTIDE SEQUENCE [LARGE SCALE GENOMIC DNA]</scope>
</reference>
<feature type="domain" description="HhH-GPD" evidence="6">
    <location>
        <begin position="43"/>
        <end position="206"/>
    </location>
</feature>
<accession>A0A1F4Y598</accession>
<dbReference type="SUPFAM" id="SSF48150">
    <property type="entry name" value="DNA-glycosylase"/>
    <property type="match status" value="1"/>
</dbReference>
<proteinExistence type="inferred from homology"/>
<dbReference type="Gene3D" id="1.10.1670.40">
    <property type="match status" value="1"/>
</dbReference>
<dbReference type="GO" id="GO:0043916">
    <property type="term" value="F:DNA-7-methylguanine glycosylase activity"/>
    <property type="evidence" value="ECO:0007669"/>
    <property type="project" value="TreeGrafter"/>
</dbReference>
<comment type="caution">
    <text evidence="7">The sequence shown here is derived from an EMBL/GenBank/DDBJ whole genome shotgun (WGS) entry which is preliminary data.</text>
</comment>
<dbReference type="Proteomes" id="UP000176568">
    <property type="component" value="Unassembled WGS sequence"/>
</dbReference>
<evidence type="ECO:0000259" key="6">
    <source>
        <dbReference type="SMART" id="SM00478"/>
    </source>
</evidence>
<evidence type="ECO:0000256" key="4">
    <source>
        <dbReference type="ARBA" id="ARBA00022763"/>
    </source>
</evidence>
<keyword evidence="5" id="KW-0234">DNA repair</keyword>
<dbReference type="Gene3D" id="1.10.340.30">
    <property type="entry name" value="Hypothetical protein, domain 2"/>
    <property type="match status" value="1"/>
</dbReference>
<dbReference type="PANTHER" id="PTHR43003">
    <property type="entry name" value="DNA-3-METHYLADENINE GLYCOSYLASE"/>
    <property type="match status" value="1"/>
</dbReference>
<dbReference type="GO" id="GO:0006285">
    <property type="term" value="P:base-excision repair, AP site formation"/>
    <property type="evidence" value="ECO:0007669"/>
    <property type="project" value="TreeGrafter"/>
</dbReference>
<dbReference type="InterPro" id="IPR011257">
    <property type="entry name" value="DNA_glycosylase"/>
</dbReference>
<dbReference type="STRING" id="1797247.A2419_01785"/>
<evidence type="ECO:0000313" key="7">
    <source>
        <dbReference type="EMBL" id="OGC88453.1"/>
    </source>
</evidence>
<dbReference type="GO" id="GO:0032131">
    <property type="term" value="F:alkylated DNA binding"/>
    <property type="evidence" value="ECO:0007669"/>
    <property type="project" value="TreeGrafter"/>
</dbReference>
<evidence type="ECO:0000256" key="5">
    <source>
        <dbReference type="ARBA" id="ARBA00023204"/>
    </source>
</evidence>
<evidence type="ECO:0000256" key="2">
    <source>
        <dbReference type="ARBA" id="ARBA00010817"/>
    </source>
</evidence>
<dbReference type="EMBL" id="MEXB01000008">
    <property type="protein sequence ID" value="OGC88453.1"/>
    <property type="molecule type" value="Genomic_DNA"/>
</dbReference>
<dbReference type="InterPro" id="IPR051912">
    <property type="entry name" value="Alkylbase_DNA_Glycosylase/TA"/>
</dbReference>
<dbReference type="GO" id="GO:0032993">
    <property type="term" value="C:protein-DNA complex"/>
    <property type="evidence" value="ECO:0007669"/>
    <property type="project" value="TreeGrafter"/>
</dbReference>
<dbReference type="SMART" id="SM00478">
    <property type="entry name" value="ENDO3c"/>
    <property type="match status" value="1"/>
</dbReference>
<comment type="similarity">
    <text evidence="2">Belongs to the alkylbase DNA glycosidase AlkA family.</text>
</comment>
<name>A0A1F4Y598_9BACT</name>
<dbReference type="CDD" id="cd00056">
    <property type="entry name" value="ENDO3c"/>
    <property type="match status" value="1"/>
</dbReference>
<protein>
    <recommendedName>
        <fullName evidence="3">DNA-3-methyladenine glycosylase II</fullName>
        <ecNumber evidence="3">3.2.2.21</ecNumber>
    </recommendedName>
</protein>
<dbReference type="PANTHER" id="PTHR43003:SF5">
    <property type="entry name" value="DNA-3-METHYLADENINE GLYCOSYLASE"/>
    <property type="match status" value="1"/>
</dbReference>
<evidence type="ECO:0000313" key="8">
    <source>
        <dbReference type="Proteomes" id="UP000176568"/>
    </source>
</evidence>
<dbReference type="AlphaFoldDB" id="A0A1F4Y598"/>
<organism evidence="7 8">
    <name type="scientific">Candidatus Adlerbacteria bacterium RIFOXYC1_FULL_48_26</name>
    <dbReference type="NCBI Taxonomy" id="1797247"/>
    <lineage>
        <taxon>Bacteria</taxon>
        <taxon>Candidatus Adleribacteriota</taxon>
    </lineage>
</organism>